<accession>A0A0L0HUJ8</accession>
<evidence type="ECO:0000256" key="1">
    <source>
        <dbReference type="ARBA" id="ARBA00005015"/>
    </source>
</evidence>
<keyword evidence="10" id="KW-0067">ATP-binding</keyword>
<dbReference type="EC" id="2.7.1.39" evidence="3"/>
<dbReference type="InParanoid" id="A0A0L0HUJ8"/>
<dbReference type="GO" id="GO:0005524">
    <property type="term" value="F:ATP binding"/>
    <property type="evidence" value="ECO:0007669"/>
    <property type="project" value="UniProtKB-KW"/>
</dbReference>
<evidence type="ECO:0000259" key="12">
    <source>
        <dbReference type="Pfam" id="PF00288"/>
    </source>
</evidence>
<keyword evidence="9 13" id="KW-0418">Kinase</keyword>
<reference evidence="13 14" key="1">
    <citation type="submission" date="2009-08" db="EMBL/GenBank/DDBJ databases">
        <title>The Genome Sequence of Spizellomyces punctatus strain DAOM BR117.</title>
        <authorList>
            <consortium name="The Broad Institute Genome Sequencing Platform"/>
            <person name="Russ C."/>
            <person name="Cuomo C."/>
            <person name="Shea T."/>
            <person name="Young S.K."/>
            <person name="Zeng Q."/>
            <person name="Koehrsen M."/>
            <person name="Haas B."/>
            <person name="Borodovsky M."/>
            <person name="Guigo R."/>
            <person name="Alvarado L."/>
            <person name="Berlin A."/>
            <person name="Bochicchio J."/>
            <person name="Borenstein D."/>
            <person name="Chapman S."/>
            <person name="Chen Z."/>
            <person name="Engels R."/>
            <person name="Freedman E."/>
            <person name="Gellesch M."/>
            <person name="Goldberg J."/>
            <person name="Griggs A."/>
            <person name="Gujja S."/>
            <person name="Heiman D."/>
            <person name="Hepburn T."/>
            <person name="Howarth C."/>
            <person name="Jen D."/>
            <person name="Larson L."/>
            <person name="Lewis B."/>
            <person name="Mehta T."/>
            <person name="Park D."/>
            <person name="Pearson M."/>
            <person name="Roberts A."/>
            <person name="Saif S."/>
            <person name="Shenoy N."/>
            <person name="Sisk P."/>
            <person name="Stolte C."/>
            <person name="Sykes S."/>
            <person name="Thomson T."/>
            <person name="Walk T."/>
            <person name="White J."/>
            <person name="Yandava C."/>
            <person name="Burger G."/>
            <person name="Gray M.W."/>
            <person name="Holland P.W.H."/>
            <person name="King N."/>
            <person name="Lang F.B.F."/>
            <person name="Roger A.J."/>
            <person name="Ruiz-Trillo I."/>
            <person name="Lander E."/>
            <person name="Nusbaum C."/>
        </authorList>
    </citation>
    <scope>NUCLEOTIDE SEQUENCE [LARGE SCALE GENOMIC DNA]</scope>
    <source>
        <strain evidence="13 14">DAOM BR117</strain>
    </source>
</reference>
<evidence type="ECO:0000256" key="2">
    <source>
        <dbReference type="ARBA" id="ARBA00007370"/>
    </source>
</evidence>
<dbReference type="InterPro" id="IPR006204">
    <property type="entry name" value="GHMP_kinase_N_dom"/>
</dbReference>
<dbReference type="RefSeq" id="XP_016612832.1">
    <property type="nucleotide sequence ID" value="XM_016748821.1"/>
</dbReference>
<dbReference type="SUPFAM" id="SSF55060">
    <property type="entry name" value="GHMP Kinase, C-terminal domain"/>
    <property type="match status" value="1"/>
</dbReference>
<dbReference type="UniPathway" id="UPA00050">
    <property type="reaction ID" value="UER00064"/>
</dbReference>
<evidence type="ECO:0000256" key="9">
    <source>
        <dbReference type="ARBA" id="ARBA00022777"/>
    </source>
</evidence>
<dbReference type="STRING" id="645134.A0A0L0HUJ8"/>
<dbReference type="InterPro" id="IPR020568">
    <property type="entry name" value="Ribosomal_Su5_D2-typ_SF"/>
</dbReference>
<dbReference type="PANTHER" id="PTHR20861">
    <property type="entry name" value="HOMOSERINE/4-DIPHOSPHOCYTIDYL-2-C-METHYL-D-ERYTHRITOL KINASE"/>
    <property type="match status" value="1"/>
</dbReference>
<comment type="similarity">
    <text evidence="2">Belongs to the GHMP kinase family. Homoserine kinase subfamily.</text>
</comment>
<keyword evidence="14" id="KW-1185">Reference proteome</keyword>
<evidence type="ECO:0000256" key="8">
    <source>
        <dbReference type="ARBA" id="ARBA00022741"/>
    </source>
</evidence>
<dbReference type="Gene3D" id="3.30.70.890">
    <property type="entry name" value="GHMP kinase, C-terminal domain"/>
    <property type="match status" value="1"/>
</dbReference>
<dbReference type="Pfam" id="PF00288">
    <property type="entry name" value="GHMP_kinases_N"/>
    <property type="match status" value="1"/>
</dbReference>
<dbReference type="HAMAP" id="MF_00384">
    <property type="entry name" value="Homoser_kinase"/>
    <property type="match status" value="1"/>
</dbReference>
<proteinExistence type="inferred from homology"/>
<keyword evidence="7" id="KW-0791">Threonine biosynthesis</keyword>
<dbReference type="GO" id="GO:0009092">
    <property type="term" value="P:homoserine metabolic process"/>
    <property type="evidence" value="ECO:0007669"/>
    <property type="project" value="EnsemblFungi"/>
</dbReference>
<dbReference type="GeneID" id="27684218"/>
<gene>
    <name evidence="13" type="ORF">SPPG_00496</name>
</gene>
<dbReference type="InterPro" id="IPR000870">
    <property type="entry name" value="Homoserine_kinase"/>
</dbReference>
<protein>
    <recommendedName>
        <fullName evidence="4">Homoserine kinase</fullName>
        <ecNumber evidence="3">2.7.1.39</ecNumber>
    </recommendedName>
</protein>
<dbReference type="OrthoDB" id="195231at2759"/>
<dbReference type="OMA" id="CANRIPH"/>
<dbReference type="GO" id="GO:0004413">
    <property type="term" value="F:homoserine kinase activity"/>
    <property type="evidence" value="ECO:0007669"/>
    <property type="project" value="UniProtKB-EC"/>
</dbReference>
<dbReference type="eggNOG" id="KOG1537">
    <property type="taxonomic scope" value="Eukaryota"/>
</dbReference>
<dbReference type="GO" id="GO:0009088">
    <property type="term" value="P:threonine biosynthetic process"/>
    <property type="evidence" value="ECO:0007669"/>
    <property type="project" value="UniProtKB-UniPathway"/>
</dbReference>
<dbReference type="Proteomes" id="UP000053201">
    <property type="component" value="Unassembled WGS sequence"/>
</dbReference>
<dbReference type="PROSITE" id="PS00627">
    <property type="entry name" value="GHMP_KINASES_ATP"/>
    <property type="match status" value="1"/>
</dbReference>
<dbReference type="NCBIfam" id="TIGR00191">
    <property type="entry name" value="thrB"/>
    <property type="match status" value="1"/>
</dbReference>
<dbReference type="AlphaFoldDB" id="A0A0L0HUJ8"/>
<comment type="pathway">
    <text evidence="1">Amino-acid biosynthesis; L-threonine biosynthesis; L-threonine from L-aspartate: step 4/5.</text>
</comment>
<name>A0A0L0HUJ8_SPIPD</name>
<evidence type="ECO:0000256" key="6">
    <source>
        <dbReference type="ARBA" id="ARBA00022679"/>
    </source>
</evidence>
<keyword evidence="8" id="KW-0547">Nucleotide-binding</keyword>
<dbReference type="Gene3D" id="3.30.230.10">
    <property type="match status" value="1"/>
</dbReference>
<evidence type="ECO:0000256" key="5">
    <source>
        <dbReference type="ARBA" id="ARBA00022605"/>
    </source>
</evidence>
<dbReference type="InterPro" id="IPR036554">
    <property type="entry name" value="GHMP_kinase_C_sf"/>
</dbReference>
<organism evidence="13 14">
    <name type="scientific">Spizellomyces punctatus (strain DAOM BR117)</name>
    <dbReference type="NCBI Taxonomy" id="645134"/>
    <lineage>
        <taxon>Eukaryota</taxon>
        <taxon>Fungi</taxon>
        <taxon>Fungi incertae sedis</taxon>
        <taxon>Chytridiomycota</taxon>
        <taxon>Chytridiomycota incertae sedis</taxon>
        <taxon>Chytridiomycetes</taxon>
        <taxon>Spizellomycetales</taxon>
        <taxon>Spizellomycetaceae</taxon>
        <taxon>Spizellomyces</taxon>
    </lineage>
</organism>
<evidence type="ECO:0000256" key="3">
    <source>
        <dbReference type="ARBA" id="ARBA00012078"/>
    </source>
</evidence>
<dbReference type="InterPro" id="IPR014721">
    <property type="entry name" value="Ribsml_uS5_D2-typ_fold_subgr"/>
</dbReference>
<keyword evidence="6" id="KW-0808">Transferase</keyword>
<evidence type="ECO:0000256" key="4">
    <source>
        <dbReference type="ARBA" id="ARBA00017858"/>
    </source>
</evidence>
<sequence>MSRKITIRVPASTSNIGPGFDVLGATLSLHLTLTATLSPTLQSVSITYTGNNPHTVPLTVLDNLITRTASYIAAVHNVSLPPMDLHIDNPIPLGRGLGSSGAAVVAGVILANQACQLGLSKDRMLDFCLVIEGHPDNITASLIGGFCASYLAASVEQEHRELHELEKSGKLIPKLNGVANGSVGLPVPPIENIGRYVRLPLSKAIRAVVIIPKFELSTKLARSVLPDVYPRADVVFNLQRLAVLTSALCAEVPSPDIVYTAMQDKIHQHYRQHLVPGLPQILALTPQDLPGLLGICVSGAGPTVLALATGNFEEIGAKVQGIWTSSVGADGKPIESEVLILDVLKDGASWESVDL</sequence>
<feature type="domain" description="GHMP kinase N-terminal" evidence="12">
    <location>
        <begin position="63"/>
        <end position="145"/>
    </location>
</feature>
<evidence type="ECO:0000256" key="11">
    <source>
        <dbReference type="ARBA" id="ARBA00049913"/>
    </source>
</evidence>
<dbReference type="InterPro" id="IPR006203">
    <property type="entry name" value="GHMP_knse_ATP-bd_CS"/>
</dbReference>
<dbReference type="SUPFAM" id="SSF54211">
    <property type="entry name" value="Ribosomal protein S5 domain 2-like"/>
    <property type="match status" value="1"/>
</dbReference>
<keyword evidence="5" id="KW-0028">Amino-acid biosynthesis</keyword>
<evidence type="ECO:0000256" key="10">
    <source>
        <dbReference type="ARBA" id="ARBA00022840"/>
    </source>
</evidence>
<dbReference type="EMBL" id="KQ257450">
    <property type="protein sequence ID" value="KND04793.1"/>
    <property type="molecule type" value="Genomic_DNA"/>
</dbReference>
<comment type="catalytic activity">
    <reaction evidence="11">
        <text>L-homoserine + ATP = O-phospho-L-homoserine + ADP + H(+)</text>
        <dbReference type="Rhea" id="RHEA:13985"/>
        <dbReference type="ChEBI" id="CHEBI:15378"/>
        <dbReference type="ChEBI" id="CHEBI:30616"/>
        <dbReference type="ChEBI" id="CHEBI:57476"/>
        <dbReference type="ChEBI" id="CHEBI:57590"/>
        <dbReference type="ChEBI" id="CHEBI:456216"/>
        <dbReference type="EC" id="2.7.1.39"/>
    </reaction>
    <physiologicalReaction direction="left-to-right" evidence="11">
        <dbReference type="Rhea" id="RHEA:13986"/>
    </physiologicalReaction>
</comment>
<dbReference type="FunCoup" id="A0A0L0HUJ8">
    <property type="interactions" value="116"/>
</dbReference>
<dbReference type="PRINTS" id="PR00958">
    <property type="entry name" value="HOMSERKINASE"/>
</dbReference>
<dbReference type="PANTHER" id="PTHR20861:SF1">
    <property type="entry name" value="HOMOSERINE KINASE"/>
    <property type="match status" value="1"/>
</dbReference>
<dbReference type="VEuPathDB" id="FungiDB:SPPG_00496"/>
<evidence type="ECO:0000313" key="13">
    <source>
        <dbReference type="EMBL" id="KND04793.1"/>
    </source>
</evidence>
<dbReference type="PIRSF" id="PIRSF000676">
    <property type="entry name" value="Homoser_kin"/>
    <property type="match status" value="1"/>
</dbReference>
<evidence type="ECO:0000256" key="7">
    <source>
        <dbReference type="ARBA" id="ARBA00022697"/>
    </source>
</evidence>
<evidence type="ECO:0000313" key="14">
    <source>
        <dbReference type="Proteomes" id="UP000053201"/>
    </source>
</evidence>